<dbReference type="GO" id="GO:0006506">
    <property type="term" value="P:GPI anchor biosynthetic process"/>
    <property type="evidence" value="ECO:0007669"/>
    <property type="project" value="UniProtKB-UniPathway"/>
</dbReference>
<evidence type="ECO:0000256" key="3">
    <source>
        <dbReference type="SAM" id="SignalP"/>
    </source>
</evidence>
<organism evidence="4 5">
    <name type="scientific">Nadsonia fulvescens var. elongata DSM 6958</name>
    <dbReference type="NCBI Taxonomy" id="857566"/>
    <lineage>
        <taxon>Eukaryota</taxon>
        <taxon>Fungi</taxon>
        <taxon>Dikarya</taxon>
        <taxon>Ascomycota</taxon>
        <taxon>Saccharomycotina</taxon>
        <taxon>Dipodascomycetes</taxon>
        <taxon>Dipodascales</taxon>
        <taxon>Dipodascales incertae sedis</taxon>
        <taxon>Nadsonia</taxon>
    </lineage>
</organism>
<reference evidence="4 5" key="1">
    <citation type="journal article" date="2016" name="Proc. Natl. Acad. Sci. U.S.A.">
        <title>Comparative genomics of biotechnologically important yeasts.</title>
        <authorList>
            <person name="Riley R."/>
            <person name="Haridas S."/>
            <person name="Wolfe K.H."/>
            <person name="Lopes M.R."/>
            <person name="Hittinger C.T."/>
            <person name="Goeker M."/>
            <person name="Salamov A.A."/>
            <person name="Wisecaver J.H."/>
            <person name="Long T.M."/>
            <person name="Calvey C.H."/>
            <person name="Aerts A.L."/>
            <person name="Barry K.W."/>
            <person name="Choi C."/>
            <person name="Clum A."/>
            <person name="Coughlan A.Y."/>
            <person name="Deshpande S."/>
            <person name="Douglass A.P."/>
            <person name="Hanson S.J."/>
            <person name="Klenk H.-P."/>
            <person name="LaButti K.M."/>
            <person name="Lapidus A."/>
            <person name="Lindquist E.A."/>
            <person name="Lipzen A.M."/>
            <person name="Meier-Kolthoff J.P."/>
            <person name="Ohm R.A."/>
            <person name="Otillar R.P."/>
            <person name="Pangilinan J.L."/>
            <person name="Peng Y."/>
            <person name="Rokas A."/>
            <person name="Rosa C.A."/>
            <person name="Scheuner C."/>
            <person name="Sibirny A.A."/>
            <person name="Slot J.C."/>
            <person name="Stielow J.B."/>
            <person name="Sun H."/>
            <person name="Kurtzman C.P."/>
            <person name="Blackwell M."/>
            <person name="Grigoriev I.V."/>
            <person name="Jeffries T.W."/>
        </authorList>
    </citation>
    <scope>NUCLEOTIDE SEQUENCE [LARGE SCALE GENOMIC DNA]</scope>
    <source>
        <strain evidence="4 5">DSM 6958</strain>
    </source>
</reference>
<dbReference type="PANTHER" id="PTHR12993:SF11">
    <property type="entry name" value="N-ACETYLGLUCOSAMINYL-PHOSPHATIDYLINOSITOL DE-N-ACETYLASE"/>
    <property type="match status" value="1"/>
</dbReference>
<evidence type="ECO:0000256" key="2">
    <source>
        <dbReference type="ARBA" id="ARBA00012176"/>
    </source>
</evidence>
<dbReference type="AlphaFoldDB" id="A0A1E3PK55"/>
<dbReference type="EC" id="3.5.1.89" evidence="2"/>
<dbReference type="GO" id="GO:0000225">
    <property type="term" value="F:N-acetylglucosaminylphosphatidylinositol deacetylase activity"/>
    <property type="evidence" value="ECO:0007669"/>
    <property type="project" value="UniProtKB-EC"/>
</dbReference>
<comment type="similarity">
    <text evidence="1">Belongs to the PIGL family.</text>
</comment>
<dbReference type="Gene3D" id="3.40.50.10320">
    <property type="entry name" value="LmbE-like"/>
    <property type="match status" value="1"/>
</dbReference>
<dbReference type="InterPro" id="IPR024078">
    <property type="entry name" value="LmbE-like_dom_sf"/>
</dbReference>
<dbReference type="Proteomes" id="UP000095009">
    <property type="component" value="Unassembled WGS sequence"/>
</dbReference>
<protein>
    <recommendedName>
        <fullName evidence="2">N-acetylglucosaminylphosphatidylinositol deacetylase</fullName>
        <ecNumber evidence="2">3.5.1.89</ecNumber>
    </recommendedName>
</protein>
<dbReference type="OrthoDB" id="440160at2759"/>
<proteinExistence type="inferred from homology"/>
<dbReference type="GO" id="GO:0005783">
    <property type="term" value="C:endoplasmic reticulum"/>
    <property type="evidence" value="ECO:0007669"/>
    <property type="project" value="TreeGrafter"/>
</dbReference>
<feature type="chain" id="PRO_5009133899" description="N-acetylglucosaminylphosphatidylinositol deacetylase" evidence="3">
    <location>
        <begin position="23"/>
        <end position="289"/>
    </location>
</feature>
<evidence type="ECO:0000313" key="4">
    <source>
        <dbReference type="EMBL" id="ODQ65816.1"/>
    </source>
</evidence>
<dbReference type="GO" id="GO:0016020">
    <property type="term" value="C:membrane"/>
    <property type="evidence" value="ECO:0007669"/>
    <property type="project" value="GOC"/>
</dbReference>
<dbReference type="InterPro" id="IPR003737">
    <property type="entry name" value="GlcNAc_PI_deacetylase-related"/>
</dbReference>
<evidence type="ECO:0000313" key="5">
    <source>
        <dbReference type="Proteomes" id="UP000095009"/>
    </source>
</evidence>
<dbReference type="STRING" id="857566.A0A1E3PK55"/>
<dbReference type="SUPFAM" id="SSF102588">
    <property type="entry name" value="LmbE-like"/>
    <property type="match status" value="1"/>
</dbReference>
<dbReference type="UniPathway" id="UPA00196"/>
<accession>A0A1E3PK55</accession>
<keyword evidence="3" id="KW-0732">Signal</keyword>
<name>A0A1E3PK55_9ASCO</name>
<dbReference type="Pfam" id="PF02585">
    <property type="entry name" value="PIG-L"/>
    <property type="match status" value="1"/>
</dbReference>
<dbReference type="EMBL" id="KV454409">
    <property type="protein sequence ID" value="ODQ65816.1"/>
    <property type="molecule type" value="Genomic_DNA"/>
</dbReference>
<sequence length="289" mass="33049">MILPFSLIVSLLIPILWSFSQSIINDPVPSGFRNQNITFLIAHPDDEAMFFGPILTKLSSKDLNNNITIVSISSGDFEGLGSIREQELVRSAEILGVAEAKNRVLVVNDPDLPDSMSVEWDIFKIEKVLAEHYQPTNIIITFDSKGISDHLNHKSLLPAASLWAAADSKLHRSIWTVRSIPTWRKYISYLDAFYLYLNPVKNPYGLRTYTVMSSYSQYTQTRDAMTVGHVSQMKWFRWGWITLSRYMFINDLVQVKGPIPILSMKKALKMMLEAEDKESQKQNKKQNPF</sequence>
<evidence type="ECO:0000256" key="1">
    <source>
        <dbReference type="ARBA" id="ARBA00006066"/>
    </source>
</evidence>
<gene>
    <name evidence="4" type="ORF">NADFUDRAFT_82775</name>
</gene>
<dbReference type="PANTHER" id="PTHR12993">
    <property type="entry name" value="N-ACETYLGLUCOSAMINYL-PHOSPHATIDYLINOSITOL DE-N-ACETYLASE-RELATED"/>
    <property type="match status" value="1"/>
</dbReference>
<feature type="signal peptide" evidence="3">
    <location>
        <begin position="1"/>
        <end position="22"/>
    </location>
</feature>
<keyword evidence="5" id="KW-1185">Reference proteome</keyword>